<evidence type="ECO:0000256" key="1">
    <source>
        <dbReference type="ARBA" id="ARBA00023118"/>
    </source>
</evidence>
<feature type="region of interest" description="Disordered" evidence="2">
    <location>
        <begin position="140"/>
        <end position="230"/>
    </location>
</feature>
<feature type="compositionally biased region" description="Low complexity" evidence="2">
    <location>
        <begin position="192"/>
        <end position="204"/>
    </location>
</feature>
<dbReference type="NCBIfam" id="TIGR01868">
    <property type="entry name" value="casD_Cas5e"/>
    <property type="match status" value="1"/>
</dbReference>
<dbReference type="Gene3D" id="3.30.70.2660">
    <property type="match status" value="1"/>
</dbReference>
<dbReference type="EMBL" id="AP017424">
    <property type="protein sequence ID" value="BAU87980.1"/>
    <property type="molecule type" value="Genomic_DNA"/>
</dbReference>
<dbReference type="InterPro" id="IPR010147">
    <property type="entry name" value="CRISPR-assoc_prot_CasD"/>
</dbReference>
<sequence length="230" mass="23500">MSNGLIMHLSGPFQSYGGPAQTNLRPTYRQPTRSALTGMIACCLGRERDADNTDLAQLSYTIRVDRPGTILADFHTVGGNHDSVFGLTTAEGKTRDAPIVSTRYYLNDAAFTLAVTGPTPILDLTAQALTHPVWAPYLGRRSCPPDTPSSSPAATTPSKTSTTSPSTAPPPTAPAPSPTSTTAPPPPPPPAAASSTTSPSPATTGHGPRGPSGNSSAPSPHPTAASEPPG</sequence>
<dbReference type="KEGG" id="slau:SLA_7114"/>
<proteinExistence type="predicted"/>
<reference evidence="3 4" key="1">
    <citation type="journal article" date="2016" name="Genome Announc.">
        <title>Complete Genome Sequence of Thiostrepton-Producing Streptomyces laurentii ATCC 31255.</title>
        <authorList>
            <person name="Doi K."/>
            <person name="Fujino Y."/>
            <person name="Nagayoshi Y."/>
            <person name="Ohshima T."/>
            <person name="Ogata S."/>
        </authorList>
    </citation>
    <scope>NUCLEOTIDE SEQUENCE [LARGE SCALE GENOMIC DNA]</scope>
    <source>
        <strain evidence="3 4">ATCC 31255</strain>
    </source>
</reference>
<keyword evidence="1" id="KW-0051">Antiviral defense</keyword>
<feature type="compositionally biased region" description="Low complexity" evidence="2">
    <location>
        <begin position="148"/>
        <end position="166"/>
    </location>
</feature>
<dbReference type="GO" id="GO:0003723">
    <property type="term" value="F:RNA binding"/>
    <property type="evidence" value="ECO:0007669"/>
    <property type="project" value="InterPro"/>
</dbReference>
<dbReference type="GO" id="GO:0051607">
    <property type="term" value="P:defense response to virus"/>
    <property type="evidence" value="ECO:0007669"/>
    <property type="project" value="UniProtKB-KW"/>
</dbReference>
<name>A0A160PA43_STRLU</name>
<dbReference type="InterPro" id="IPR021124">
    <property type="entry name" value="CRISPR-assoc_prot_Cas5"/>
</dbReference>
<dbReference type="AlphaFoldDB" id="A0A160PA43"/>
<gene>
    <name evidence="3" type="ORF">SLA_7114</name>
</gene>
<keyword evidence="4" id="KW-1185">Reference proteome</keyword>
<protein>
    <submittedName>
        <fullName evidence="3">CRISPR-associated protein cas5 family</fullName>
    </submittedName>
</protein>
<dbReference type="Proteomes" id="UP000217676">
    <property type="component" value="Chromosome"/>
</dbReference>
<dbReference type="GO" id="GO:0043571">
    <property type="term" value="P:maintenance of CRISPR repeat elements"/>
    <property type="evidence" value="ECO:0007669"/>
    <property type="project" value="InterPro"/>
</dbReference>
<dbReference type="Pfam" id="PF09704">
    <property type="entry name" value="Cas_Cas5d"/>
    <property type="match status" value="1"/>
</dbReference>
<dbReference type="NCBIfam" id="TIGR02593">
    <property type="entry name" value="CRISPR_cas5"/>
    <property type="match status" value="1"/>
</dbReference>
<evidence type="ECO:0000313" key="4">
    <source>
        <dbReference type="Proteomes" id="UP000217676"/>
    </source>
</evidence>
<dbReference type="InterPro" id="IPR013422">
    <property type="entry name" value="CRISPR-assoc_prot_Cas5_N"/>
</dbReference>
<feature type="compositionally biased region" description="Low complexity" evidence="2">
    <location>
        <begin position="215"/>
        <end position="230"/>
    </location>
</feature>
<feature type="compositionally biased region" description="Pro residues" evidence="2">
    <location>
        <begin position="167"/>
        <end position="191"/>
    </location>
</feature>
<dbReference type="CDD" id="cd09693">
    <property type="entry name" value="Cas5_I"/>
    <property type="match status" value="1"/>
</dbReference>
<organism evidence="3 4">
    <name type="scientific">Streptomyces laurentii</name>
    <dbReference type="NCBI Taxonomy" id="39478"/>
    <lineage>
        <taxon>Bacteria</taxon>
        <taxon>Bacillati</taxon>
        <taxon>Actinomycetota</taxon>
        <taxon>Actinomycetes</taxon>
        <taxon>Kitasatosporales</taxon>
        <taxon>Streptomycetaceae</taxon>
        <taxon>Streptomyces</taxon>
    </lineage>
</organism>
<accession>A0A160PA43</accession>
<evidence type="ECO:0000313" key="3">
    <source>
        <dbReference type="EMBL" id="BAU87980.1"/>
    </source>
</evidence>
<evidence type="ECO:0000256" key="2">
    <source>
        <dbReference type="SAM" id="MobiDB-lite"/>
    </source>
</evidence>
<dbReference type="PRINTS" id="PR01217">
    <property type="entry name" value="PRICHEXTENSN"/>
</dbReference>